<dbReference type="Proteomes" id="UP000268014">
    <property type="component" value="Unassembled WGS sequence"/>
</dbReference>
<reference evidence="1 2" key="2">
    <citation type="submission" date="2018-11" db="EMBL/GenBank/DDBJ databases">
        <authorList>
            <consortium name="Pathogen Informatics"/>
        </authorList>
    </citation>
    <scope>NUCLEOTIDE SEQUENCE [LARGE SCALE GENOMIC DNA]</scope>
    <source>
        <strain evidence="1 2">MHpl1</strain>
    </source>
</reference>
<accession>A0A0N4VZB3</accession>
<evidence type="ECO:0000313" key="3">
    <source>
        <dbReference type="WBParaSite" id="HPLM_0000263501-mRNA-1"/>
    </source>
</evidence>
<reference evidence="3" key="1">
    <citation type="submission" date="2017-02" db="UniProtKB">
        <authorList>
            <consortium name="WormBaseParasite"/>
        </authorList>
    </citation>
    <scope>IDENTIFICATION</scope>
</reference>
<organism evidence="3">
    <name type="scientific">Haemonchus placei</name>
    <name type="common">Barber's pole worm</name>
    <dbReference type="NCBI Taxonomy" id="6290"/>
    <lineage>
        <taxon>Eukaryota</taxon>
        <taxon>Metazoa</taxon>
        <taxon>Ecdysozoa</taxon>
        <taxon>Nematoda</taxon>
        <taxon>Chromadorea</taxon>
        <taxon>Rhabditida</taxon>
        <taxon>Rhabditina</taxon>
        <taxon>Rhabditomorpha</taxon>
        <taxon>Strongyloidea</taxon>
        <taxon>Trichostrongylidae</taxon>
        <taxon>Haemonchus</taxon>
    </lineage>
</organism>
<protein>
    <submittedName>
        <fullName evidence="3">PRELI/MSF1 domain-containing protein</fullName>
    </submittedName>
</protein>
<gene>
    <name evidence="1" type="ORF">HPLM_LOCUS2631</name>
</gene>
<dbReference type="AlphaFoldDB" id="A0A0N4VZB3"/>
<proteinExistence type="predicted"/>
<dbReference type="EMBL" id="UZAF01005982">
    <property type="protein sequence ID" value="VDO15956.1"/>
    <property type="molecule type" value="Genomic_DNA"/>
</dbReference>
<dbReference type="WBParaSite" id="HPLM_0000263501-mRNA-1">
    <property type="protein sequence ID" value="HPLM_0000263501-mRNA-1"/>
    <property type="gene ID" value="HPLM_0000263501"/>
</dbReference>
<keyword evidence="2" id="KW-1185">Reference proteome</keyword>
<name>A0A0N4VZB3_HAEPC</name>
<evidence type="ECO:0000313" key="1">
    <source>
        <dbReference type="EMBL" id="VDO15956.1"/>
    </source>
</evidence>
<evidence type="ECO:0000313" key="2">
    <source>
        <dbReference type="Proteomes" id="UP000268014"/>
    </source>
</evidence>
<dbReference type="OrthoDB" id="5838511at2759"/>
<sequence length="112" mass="12961">YTAHSPEERPPSIIERLRTAISSAPENSEEPVKVRLINGWHDVTWEKINIVVCNFLYDRKTEHHKRWKELEQIVGIRREHLFCGACLVIIAAVLRQNPLVVMHSLVVGVFIL</sequence>